<dbReference type="Pfam" id="PF08386">
    <property type="entry name" value="Abhydrolase_4"/>
    <property type="match status" value="1"/>
</dbReference>
<reference evidence="7 8" key="1">
    <citation type="submission" date="2019-03" db="EMBL/GenBank/DDBJ databases">
        <title>Draft genome sequences of novel Actinobacteria.</title>
        <authorList>
            <person name="Sahin N."/>
            <person name="Ay H."/>
            <person name="Saygin H."/>
        </authorList>
    </citation>
    <scope>NUCLEOTIDE SEQUENCE [LARGE SCALE GENOMIC DNA]</scope>
    <source>
        <strain evidence="7 8">5K138</strain>
    </source>
</reference>
<evidence type="ECO:0000256" key="3">
    <source>
        <dbReference type="ARBA" id="ARBA00022801"/>
    </source>
</evidence>
<evidence type="ECO:0000256" key="5">
    <source>
        <dbReference type="SAM" id="SignalP"/>
    </source>
</evidence>
<evidence type="ECO:0000256" key="1">
    <source>
        <dbReference type="ARBA" id="ARBA00010088"/>
    </source>
</evidence>
<protein>
    <submittedName>
        <fullName evidence="7">Alpha/beta hydrolase</fullName>
    </submittedName>
</protein>
<sequence>MRLRTVAGLLAATAVAAAGCQADPEDGGQREDPPGESTPAPDATEGVEPELAEFYTQSLDWESCGQDFQCSTVRVPVDYDDPGGDTIELALLRAPATGEERLGSLLVNPGGPGASGVEYAQQTFSVASEQVRERYDIVGFDPRGVGQSAPIDCLDDAQLDEYISADASPDDDAEIAAMQESIEDLAAGCEARSGDLLPHLGTVNVARDLDVLRAALGDEQLNYLGKSYGTYIGAIYADLFPERAGRLVLDGAIDPTLTGDDLALGQAHGFERALSAFLTWCFEQDSCAVGSSEAEARQAIEGLLDQADQEPLPTDDENRPLTESLAFYGIILPLYLTADEGYPPLNEALDLALTEDDGTLLLTFADVYLERSTDGQYAGNQNEVIGVVNCLDHPEVATVDEVRAGLSAFEEASPIFGPFLAWGGLSCGPLLDDAGGAPTGTPTPSAPATAEGAAPILVVGTTGDPATPYEWAQALADQLSSGVLLSYEGAVHTAYLAGSDCVDEVVDAYLLAGTVPEDGLSCAA</sequence>
<dbReference type="OrthoDB" id="3252468at2"/>
<dbReference type="Proteomes" id="UP000294739">
    <property type="component" value="Unassembled WGS sequence"/>
</dbReference>
<comment type="caution">
    <text evidence="7">The sequence shown here is derived from an EMBL/GenBank/DDBJ whole genome shotgun (WGS) entry which is preliminary data.</text>
</comment>
<dbReference type="PROSITE" id="PS51257">
    <property type="entry name" value="PROKAR_LIPOPROTEIN"/>
    <property type="match status" value="1"/>
</dbReference>
<gene>
    <name evidence="7" type="ORF">E1269_27465</name>
</gene>
<accession>A0A4R5CND4</accession>
<dbReference type="InParanoid" id="A0A4R5CND4"/>
<name>A0A4R5CND4_9ACTN</name>
<dbReference type="PANTHER" id="PTHR43248">
    <property type="entry name" value="2-SUCCINYL-6-HYDROXY-2,4-CYCLOHEXADIENE-1-CARBOXYLATE SYNTHASE"/>
    <property type="match status" value="1"/>
</dbReference>
<keyword evidence="2 5" id="KW-0732">Signal</keyword>
<evidence type="ECO:0000313" key="7">
    <source>
        <dbReference type="EMBL" id="TDD99062.1"/>
    </source>
</evidence>
<dbReference type="RefSeq" id="WP_131900632.1">
    <property type="nucleotide sequence ID" value="NZ_SMKZ01000060.1"/>
</dbReference>
<proteinExistence type="inferred from homology"/>
<feature type="signal peptide" evidence="5">
    <location>
        <begin position="1"/>
        <end position="22"/>
    </location>
</feature>
<evidence type="ECO:0000256" key="4">
    <source>
        <dbReference type="SAM" id="MobiDB-lite"/>
    </source>
</evidence>
<dbReference type="InterPro" id="IPR029058">
    <property type="entry name" value="AB_hydrolase_fold"/>
</dbReference>
<dbReference type="PANTHER" id="PTHR43248:SF29">
    <property type="entry name" value="TRIPEPTIDYL AMINOPEPTIDASE"/>
    <property type="match status" value="1"/>
</dbReference>
<keyword evidence="3 7" id="KW-0378">Hydrolase</keyword>
<dbReference type="GO" id="GO:0016787">
    <property type="term" value="F:hydrolase activity"/>
    <property type="evidence" value="ECO:0007669"/>
    <property type="project" value="UniProtKB-KW"/>
</dbReference>
<organism evidence="7 8">
    <name type="scientific">Jiangella asiatica</name>
    <dbReference type="NCBI Taxonomy" id="2530372"/>
    <lineage>
        <taxon>Bacteria</taxon>
        <taxon>Bacillati</taxon>
        <taxon>Actinomycetota</taxon>
        <taxon>Actinomycetes</taxon>
        <taxon>Jiangellales</taxon>
        <taxon>Jiangellaceae</taxon>
        <taxon>Jiangella</taxon>
    </lineage>
</organism>
<evidence type="ECO:0000313" key="8">
    <source>
        <dbReference type="Proteomes" id="UP000294739"/>
    </source>
</evidence>
<dbReference type="InterPro" id="IPR013595">
    <property type="entry name" value="Pept_S33_TAP-like_C"/>
</dbReference>
<feature type="region of interest" description="Disordered" evidence="4">
    <location>
        <begin position="19"/>
        <end position="46"/>
    </location>
</feature>
<dbReference type="EMBL" id="SMKZ01000060">
    <property type="protein sequence ID" value="TDD99062.1"/>
    <property type="molecule type" value="Genomic_DNA"/>
</dbReference>
<comment type="similarity">
    <text evidence="1">Belongs to the peptidase S33 family.</text>
</comment>
<evidence type="ECO:0000256" key="2">
    <source>
        <dbReference type="ARBA" id="ARBA00022729"/>
    </source>
</evidence>
<feature type="chain" id="PRO_5020543359" evidence="5">
    <location>
        <begin position="23"/>
        <end position="524"/>
    </location>
</feature>
<dbReference type="AlphaFoldDB" id="A0A4R5CND4"/>
<evidence type="ECO:0000259" key="6">
    <source>
        <dbReference type="Pfam" id="PF08386"/>
    </source>
</evidence>
<dbReference type="Gene3D" id="3.40.50.1820">
    <property type="entry name" value="alpha/beta hydrolase"/>
    <property type="match status" value="1"/>
</dbReference>
<dbReference type="InterPro" id="IPR051601">
    <property type="entry name" value="Serine_prot/Carboxylest_S33"/>
</dbReference>
<keyword evidence="8" id="KW-1185">Reference proteome</keyword>
<feature type="domain" description="Peptidase S33 tripeptidyl aminopeptidase-like C-terminal" evidence="6">
    <location>
        <begin position="414"/>
        <end position="522"/>
    </location>
</feature>
<dbReference type="SUPFAM" id="SSF53474">
    <property type="entry name" value="alpha/beta-Hydrolases"/>
    <property type="match status" value="1"/>
</dbReference>